<dbReference type="PANTHER" id="PTHR43584">
    <property type="entry name" value="NUCLEOTIDYL TRANSFERASE"/>
    <property type="match status" value="1"/>
</dbReference>
<organism evidence="3 5">
    <name type="scientific">Candidatus Methanofastidiosum methylothiophilum</name>
    <dbReference type="NCBI Taxonomy" id="1705564"/>
    <lineage>
        <taxon>Archaea</taxon>
        <taxon>Methanobacteriati</taxon>
        <taxon>Methanobacteriota</taxon>
        <taxon>Stenosarchaea group</taxon>
        <taxon>Candidatus Methanofastidiosia</taxon>
        <taxon>Candidatus Methanofastidiosales</taxon>
        <taxon>Candidatus Methanofastidiosaceae</taxon>
        <taxon>Candidatus Methanofastidiosum</taxon>
    </lineage>
</organism>
<dbReference type="InterPro" id="IPR011004">
    <property type="entry name" value="Trimer_LpxA-like_sf"/>
</dbReference>
<proteinExistence type="predicted"/>
<dbReference type="InterPro" id="IPR050065">
    <property type="entry name" value="GlmU-like"/>
</dbReference>
<dbReference type="AlphaFoldDB" id="A0A150JA12"/>
<dbReference type="GO" id="GO:0016779">
    <property type="term" value="F:nucleotidyltransferase activity"/>
    <property type="evidence" value="ECO:0007669"/>
    <property type="project" value="UniProtKB-ARBA"/>
</dbReference>
<dbReference type="EMBL" id="LNJB01000018">
    <property type="protein sequence ID" value="KYC54077.1"/>
    <property type="molecule type" value="Genomic_DNA"/>
</dbReference>
<evidence type="ECO:0000313" key="5">
    <source>
        <dbReference type="Proteomes" id="UP000092420"/>
    </source>
</evidence>
<evidence type="ECO:0000256" key="2">
    <source>
        <dbReference type="ARBA" id="ARBA00023315"/>
    </source>
</evidence>
<dbReference type="EMBL" id="LNJE01000018">
    <property type="protein sequence ID" value="KYC56580.1"/>
    <property type="molecule type" value="Genomic_DNA"/>
</dbReference>
<dbReference type="Proteomes" id="UP000092420">
    <property type="component" value="Unassembled WGS sequence"/>
</dbReference>
<dbReference type="Pfam" id="PF13562">
    <property type="entry name" value="NTP_transf_4"/>
    <property type="match status" value="1"/>
</dbReference>
<dbReference type="NCBIfam" id="TIGR03991">
    <property type="entry name" value="alt_bact_glmU"/>
    <property type="match status" value="1"/>
</dbReference>
<dbReference type="PANTHER" id="PTHR43584:SF9">
    <property type="entry name" value="TRANSFERASE HEXAPEPTIDE REPEAT CONTAINING PROTEIN"/>
    <property type="match status" value="1"/>
</dbReference>
<evidence type="ECO:0000256" key="1">
    <source>
        <dbReference type="ARBA" id="ARBA00022679"/>
    </source>
</evidence>
<dbReference type="GO" id="GO:0016746">
    <property type="term" value="F:acyltransferase activity"/>
    <property type="evidence" value="ECO:0007669"/>
    <property type="project" value="UniProtKB-KW"/>
</dbReference>
<protein>
    <submittedName>
        <fullName evidence="3">Bifunctional protein GlmU</fullName>
    </submittedName>
</protein>
<accession>A0A150JH49</accession>
<keyword evidence="2" id="KW-0012">Acyltransferase</keyword>
<reference evidence="3 5" key="1">
    <citation type="journal article" date="2016" name="ISME J.">
        <title>Chasing the elusive Euryarchaeota class WSA2: genomes reveal a uniquely fastidious methyl-reducing methanogen.</title>
        <authorList>
            <person name="Nobu M.K."/>
            <person name="Narihiro T."/>
            <person name="Kuroda K."/>
            <person name="Mei R."/>
            <person name="Liu W.T."/>
        </authorList>
    </citation>
    <scope>NUCLEOTIDE SEQUENCE [LARGE SCALE GENOMIC DNA]</scope>
    <source>
        <strain evidence="3">ADurb1013_Bin02101</strain>
        <strain evidence="4">ADurb1213_Bin02801</strain>
    </source>
</reference>
<dbReference type="InterPro" id="IPR023917">
    <property type="entry name" value="Bifunctiontional_GlmU_bac-type"/>
</dbReference>
<gene>
    <name evidence="3" type="primary">glmU_2</name>
    <name evidence="3" type="ORF">AN188_01266</name>
    <name evidence="4" type="ORF">APG09_01323</name>
</gene>
<dbReference type="Gene3D" id="2.160.10.10">
    <property type="entry name" value="Hexapeptide repeat proteins"/>
    <property type="match status" value="1"/>
</dbReference>
<dbReference type="SUPFAM" id="SSF51161">
    <property type="entry name" value="Trimeric LpxA-like enzymes"/>
    <property type="match status" value="1"/>
</dbReference>
<accession>A0A150JH90</accession>
<evidence type="ECO:0000313" key="4">
    <source>
        <dbReference type="EMBL" id="KYC56580.1"/>
    </source>
</evidence>
<keyword evidence="1" id="KW-0808">Transferase</keyword>
<name>A0A150JA12_9EURY</name>
<accession>A0A150JA12</accession>
<comment type="caution">
    <text evidence="3">The sequence shown here is derived from an EMBL/GenBank/DDBJ whole genome shotgun (WGS) entry which is preliminary data.</text>
</comment>
<sequence length="423" mass="48143">MHEKILGDYLDKICIFEDIYYENFLPLTYSRPVFELRCGFKSLREKIEYFFPNSKKYLMMRDYLKSSFSNTGLIYDRSVEGDILFINGRIILKERPDITDEGIYYFDNEIAFIYFKEKSLNLADISGFNDIEKLKDIGLKEFKISNIKLIKYPWDLIKENSNEIKREFLIHNKDNSTKAQDIVIMGDEKLVHLGKNVKTESNIVFDVRKGPIYIGDNTEIRAFSRIAGPTYIGKNCLIKSGRIQDCSIGDVCKIGGEIEDSIFHGYSNKQHYGFIGHAYIGEWVNLGAGTSNSDLKDTYGTIKYKIGGTVIDSGEQFFGCVIGDNTKSSIGTLIYTGKKIGFAAHIYGIITDDIPSFCIWAKSLNASPSELFLDSAISIYSRAAERRGVTLTKEYANLMKSIFEFTKDERKGLGINPIKFCLK</sequence>
<evidence type="ECO:0000313" key="3">
    <source>
        <dbReference type="EMBL" id="KYC54077.1"/>
    </source>
</evidence>